<dbReference type="AlphaFoldDB" id="A0A0T5ZBH2"/>
<name>A0A0T5ZBH2_9GAMM</name>
<dbReference type="Gene3D" id="3.30.420.40">
    <property type="match status" value="2"/>
</dbReference>
<dbReference type="PANTHER" id="PTHR30605:SF0">
    <property type="entry name" value="ANHYDRO-N-ACETYLMURAMIC ACID KINASE"/>
    <property type="match status" value="1"/>
</dbReference>
<dbReference type="UniPathway" id="UPA00343"/>
<gene>
    <name evidence="1" type="primary">anmK</name>
    <name evidence="2" type="ORF">Ga0074115_101232</name>
    <name evidence="3" type="ORF">Ga0076813_16893</name>
</gene>
<sequence>MPTEALYIGLMSGTSMDGIDAVLVDLAGAVPSLRASHSHPYPDKLRTELAALTTPGENEIDRMGQLDIRVGRCFAEAVNALLEASNCPTESITAIGSHGQTIRHRPCFTVPFTLQIGDPNTISQGTGITTVADFRRRDMAAGGEGAPLVPAFHEVVLRSHQRNRVILNLGGIANITWLPADPAATIVGFDTGPANVLLDQWIEHQLGKCYDQDGALAASGRVDQKLLNQLLQEPYFQRGLPKSTGTDHFNLKWLEAHPQAHELPVETVQSTLVELTAVSVMQAVTRHCPQANEMLVCGGGVHNRFLLSRLRAHAGRLKVTSTADVGVDPDWIEATAFAWLAQRTLKHLPGNLPSVTGASQPVILGGIYPA</sequence>
<reference evidence="4 5" key="1">
    <citation type="submission" date="2015-11" db="EMBL/GenBank/DDBJ databases">
        <title>The genome of Candidatus Endoriftia persephone in Ridgeia piscesae and population structure of the North Eastern Pacific vestimentiferan symbionts.</title>
        <authorList>
            <person name="Perez M."/>
            <person name="Juniper K.S."/>
        </authorList>
    </citation>
    <scope>NUCLEOTIDE SEQUENCE [LARGE SCALE GENOMIC DNA]</scope>
    <source>
        <strain evidence="3">Ind10</strain>
        <strain evidence="2">Ind11</strain>
    </source>
</reference>
<dbReference type="GO" id="GO:0097175">
    <property type="term" value="P:1,6-anhydro-N-acetyl-beta-muramic acid catabolic process"/>
    <property type="evidence" value="ECO:0007669"/>
    <property type="project" value="UniProtKB-UniRule"/>
</dbReference>
<dbReference type="EC" id="2.7.1.170" evidence="1"/>
<evidence type="ECO:0000256" key="1">
    <source>
        <dbReference type="HAMAP-Rule" id="MF_01270"/>
    </source>
</evidence>
<feature type="binding site" evidence="1">
    <location>
        <begin position="13"/>
        <end position="20"/>
    </location>
    <ligand>
        <name>ATP</name>
        <dbReference type="ChEBI" id="CHEBI:30616"/>
    </ligand>
</feature>
<dbReference type="EMBL" id="LMXI01000005">
    <property type="protein sequence ID" value="KRT60226.1"/>
    <property type="molecule type" value="Genomic_DNA"/>
</dbReference>
<dbReference type="EMBL" id="LDXT01000095">
    <property type="protein sequence ID" value="KRT53896.1"/>
    <property type="molecule type" value="Genomic_DNA"/>
</dbReference>
<dbReference type="UniPathway" id="UPA00544"/>
<dbReference type="GO" id="GO:0009254">
    <property type="term" value="P:peptidoglycan turnover"/>
    <property type="evidence" value="ECO:0007669"/>
    <property type="project" value="UniProtKB-UniRule"/>
</dbReference>
<evidence type="ECO:0000313" key="3">
    <source>
        <dbReference type="EMBL" id="KRT60226.1"/>
    </source>
</evidence>
<dbReference type="Proteomes" id="UP000051276">
    <property type="component" value="Unassembled WGS sequence"/>
</dbReference>
<evidence type="ECO:0000313" key="2">
    <source>
        <dbReference type="EMBL" id="KRT53896.1"/>
    </source>
</evidence>
<dbReference type="Pfam" id="PF03702">
    <property type="entry name" value="AnmK"/>
    <property type="match status" value="1"/>
</dbReference>
<comment type="similarity">
    <text evidence="1">Belongs to the anhydro-N-acetylmuramic acid kinase family.</text>
</comment>
<dbReference type="PANTHER" id="PTHR30605">
    <property type="entry name" value="ANHYDRO-N-ACETYLMURAMIC ACID KINASE"/>
    <property type="match status" value="1"/>
</dbReference>
<dbReference type="OrthoDB" id="9763949at2"/>
<keyword evidence="5" id="KW-1185">Reference proteome</keyword>
<keyword evidence="1" id="KW-0119">Carbohydrate metabolism</keyword>
<comment type="pathway">
    <text evidence="1">Amino-sugar metabolism; 1,6-anhydro-N-acetylmuramate degradation.</text>
</comment>
<comment type="caution">
    <text evidence="3">The sequence shown here is derived from an EMBL/GenBank/DDBJ whole genome shotgun (WGS) entry which is preliminary data.</text>
</comment>
<dbReference type="HAMAP" id="MF_01270">
    <property type="entry name" value="AnhMurNAc_kinase"/>
    <property type="match status" value="1"/>
</dbReference>
<protein>
    <recommendedName>
        <fullName evidence="1">Anhydro-N-acetylmuramic acid kinase</fullName>
        <ecNumber evidence="1">2.7.1.170</ecNumber>
    </recommendedName>
    <alternativeName>
        <fullName evidence="1">AnhMurNAc kinase</fullName>
    </alternativeName>
</protein>
<dbReference type="GO" id="GO:0006040">
    <property type="term" value="P:amino sugar metabolic process"/>
    <property type="evidence" value="ECO:0007669"/>
    <property type="project" value="InterPro"/>
</dbReference>
<evidence type="ECO:0000313" key="4">
    <source>
        <dbReference type="Proteomes" id="UP000051276"/>
    </source>
</evidence>
<evidence type="ECO:0000313" key="5">
    <source>
        <dbReference type="Proteomes" id="UP000051634"/>
    </source>
</evidence>
<dbReference type="SUPFAM" id="SSF53067">
    <property type="entry name" value="Actin-like ATPase domain"/>
    <property type="match status" value="1"/>
</dbReference>
<keyword evidence="1" id="KW-0808">Transferase</keyword>
<dbReference type="STRING" id="54398.Ga0074115_101232"/>
<dbReference type="RefSeq" id="WP_057955382.1">
    <property type="nucleotide sequence ID" value="NZ_KQ556878.1"/>
</dbReference>
<comment type="function">
    <text evidence="1">Catalyzes the specific phosphorylation of 1,6-anhydro-N-acetylmuramic acid (anhMurNAc) with the simultaneous cleavage of the 1,6-anhydro ring, generating MurNAc-6-P. Is required for the utilization of anhMurNAc either imported from the medium or derived from its own cell wall murein, and thus plays a role in cell wall recycling.</text>
</comment>
<dbReference type="NCBIfam" id="NF007139">
    <property type="entry name" value="PRK09585.1-3"/>
    <property type="match status" value="1"/>
</dbReference>
<accession>A0A0T5ZBH2</accession>
<comment type="pathway">
    <text evidence="1">Cell wall biogenesis; peptidoglycan recycling.</text>
</comment>
<dbReference type="GO" id="GO:0005524">
    <property type="term" value="F:ATP binding"/>
    <property type="evidence" value="ECO:0007669"/>
    <property type="project" value="UniProtKB-UniRule"/>
</dbReference>
<keyword evidence="1" id="KW-0067">ATP-binding</keyword>
<dbReference type="GO" id="GO:0016773">
    <property type="term" value="F:phosphotransferase activity, alcohol group as acceptor"/>
    <property type="evidence" value="ECO:0007669"/>
    <property type="project" value="UniProtKB-UniRule"/>
</dbReference>
<keyword evidence="1 3" id="KW-0418">Kinase</keyword>
<organism evidence="3 4">
    <name type="scientific">endosymbiont of Ridgeia piscesae</name>
    <dbReference type="NCBI Taxonomy" id="54398"/>
    <lineage>
        <taxon>Bacteria</taxon>
        <taxon>Pseudomonadati</taxon>
        <taxon>Pseudomonadota</taxon>
        <taxon>Gammaproteobacteria</taxon>
        <taxon>sulfur-oxidizing symbionts</taxon>
    </lineage>
</organism>
<comment type="catalytic activity">
    <reaction evidence="1">
        <text>1,6-anhydro-N-acetyl-beta-muramate + ATP + H2O = N-acetyl-D-muramate 6-phosphate + ADP + H(+)</text>
        <dbReference type="Rhea" id="RHEA:24952"/>
        <dbReference type="ChEBI" id="CHEBI:15377"/>
        <dbReference type="ChEBI" id="CHEBI:15378"/>
        <dbReference type="ChEBI" id="CHEBI:30616"/>
        <dbReference type="ChEBI" id="CHEBI:58690"/>
        <dbReference type="ChEBI" id="CHEBI:58722"/>
        <dbReference type="ChEBI" id="CHEBI:456216"/>
        <dbReference type="EC" id="2.7.1.170"/>
    </reaction>
</comment>
<dbReference type="CDD" id="cd24050">
    <property type="entry name" value="ASKHA_NBD_ANMK"/>
    <property type="match status" value="1"/>
</dbReference>
<dbReference type="InterPro" id="IPR005338">
    <property type="entry name" value="Anhydro_N_Ac-Mur_kinase"/>
</dbReference>
<dbReference type="InterPro" id="IPR043129">
    <property type="entry name" value="ATPase_NBD"/>
</dbReference>
<dbReference type="PATRIC" id="fig|54398.3.peg.236"/>
<proteinExistence type="inferred from homology"/>
<keyword evidence="1" id="KW-0547">Nucleotide-binding</keyword>
<dbReference type="NCBIfam" id="NF007148">
    <property type="entry name" value="PRK09585.3-2"/>
    <property type="match status" value="1"/>
</dbReference>
<dbReference type="GO" id="GO:0016301">
    <property type="term" value="F:kinase activity"/>
    <property type="evidence" value="ECO:0007669"/>
    <property type="project" value="UniProtKB-KW"/>
</dbReference>
<dbReference type="Proteomes" id="UP000051634">
    <property type="component" value="Unassembled WGS sequence"/>
</dbReference>